<gene>
    <name evidence="1" type="ORF">TEHN7118_1034</name>
</gene>
<sequence length="120" mass="14101">MFFQHMLKPKELAFVVPNVNECLFAIHTKLTTRDYNVAVYKYGQEYFVLDDGCIFQQIQGIDQESQGDEEELLPYVEEAFEKNCYTIVEEKFIQLELGILSTMSIDSPVQVKYYEFVDFI</sequence>
<evidence type="ECO:0000313" key="2">
    <source>
        <dbReference type="Proteomes" id="UP000236214"/>
    </source>
</evidence>
<dbReference type="EMBL" id="BDEC01000038">
    <property type="protein sequence ID" value="GBD68228.1"/>
    <property type="molecule type" value="Genomic_DNA"/>
</dbReference>
<keyword evidence="2" id="KW-1185">Reference proteome</keyword>
<protein>
    <submittedName>
        <fullName evidence="1">Uncharacterized protein</fullName>
    </submittedName>
</protein>
<dbReference type="Proteomes" id="UP000236214">
    <property type="component" value="Unassembled WGS sequence"/>
</dbReference>
<dbReference type="GeneID" id="64053975"/>
<dbReference type="RefSeq" id="WP_041591816.1">
    <property type="nucleotide sequence ID" value="NZ_BDDY01000010.1"/>
</dbReference>
<accession>A0A2H6DJ89</accession>
<dbReference type="AlphaFoldDB" id="A0A2H6DJ89"/>
<comment type="caution">
    <text evidence="1">The sequence shown here is derived from an EMBL/GenBank/DDBJ whole genome shotgun (WGS) entry which is preliminary data.</text>
</comment>
<name>A0A2H6DJ89_TETHA</name>
<proteinExistence type="predicted"/>
<organism evidence="1 2">
    <name type="scientific">Tetragenococcus halophilus subsp. halophilus</name>
    <dbReference type="NCBI Taxonomy" id="1513897"/>
    <lineage>
        <taxon>Bacteria</taxon>
        <taxon>Bacillati</taxon>
        <taxon>Bacillota</taxon>
        <taxon>Bacilli</taxon>
        <taxon>Lactobacillales</taxon>
        <taxon>Enterococcaceae</taxon>
        <taxon>Tetragenococcus</taxon>
    </lineage>
</organism>
<evidence type="ECO:0000313" key="1">
    <source>
        <dbReference type="EMBL" id="GBD68228.1"/>
    </source>
</evidence>
<reference evidence="1 2" key="1">
    <citation type="submission" date="2016-05" db="EMBL/GenBank/DDBJ databases">
        <title>Whole genome sequencing of Tetragenococcus halophilus subsp. halophilus NISL 7118.</title>
        <authorList>
            <person name="Shiwa Y."/>
            <person name="Nishimura I."/>
            <person name="Yoshikawa H."/>
            <person name="Koyama Y."/>
            <person name="Oguma T."/>
        </authorList>
    </citation>
    <scope>NUCLEOTIDE SEQUENCE [LARGE SCALE GENOMIC DNA]</scope>
    <source>
        <strain evidence="1 2">NISL 7118</strain>
    </source>
</reference>